<dbReference type="PATRIC" id="fig|134601.6.peg.5321"/>
<feature type="region of interest" description="Disordered" evidence="1">
    <location>
        <begin position="45"/>
        <end position="67"/>
    </location>
</feature>
<dbReference type="KEGG" id="mgo:AFA91_25765"/>
<dbReference type="InterPro" id="IPR009003">
    <property type="entry name" value="Peptidase_S1_PA"/>
</dbReference>
<dbReference type="EMBL" id="CP012150">
    <property type="protein sequence ID" value="AKS34735.1"/>
    <property type="molecule type" value="Genomic_DNA"/>
</dbReference>
<dbReference type="GO" id="GO:0006508">
    <property type="term" value="P:proteolysis"/>
    <property type="evidence" value="ECO:0007669"/>
    <property type="project" value="InterPro"/>
</dbReference>
<dbReference type="SUPFAM" id="SSF50494">
    <property type="entry name" value="Trypsin-like serine proteases"/>
    <property type="match status" value="1"/>
</dbReference>
<protein>
    <recommendedName>
        <fullName evidence="3">Peptidase S1 domain-containing protein</fullName>
    </recommendedName>
</protein>
<gene>
    <name evidence="4" type="ORF">AFA91_25765</name>
</gene>
<feature type="signal peptide" evidence="2">
    <location>
        <begin position="1"/>
        <end position="24"/>
    </location>
</feature>
<sequence>MRTRRPAVLLGVRVTGVASMAATAAVVVLAVAACAGGSSDRAAASSGIPSAKPIPPGPAEPESLSAAVRPAAVDPRIGALFSGGGPVHTCTGTVLASRTQDLILTAAHCLVDGVDTTFVPGFAPDAADADPWHVTAVYLDPRWLADQDEQADFAIARVGRHGDTMIEQQVGGGLALGSAPVAGTTVAVTGYPLGEGGALTCRGVTATTAAGFPSLECAGVSDGFSGAPWVAGSTVAGLVGGLDGGGCDDDVSYSPRFDEGVVRLLARAEAGDAGDAAPVADAPAC</sequence>
<dbReference type="RefSeq" id="WP_083453027.1">
    <property type="nucleotide sequence ID" value="NZ_CP012150.1"/>
</dbReference>
<dbReference type="Proteomes" id="UP000062255">
    <property type="component" value="Chromosome"/>
</dbReference>
<feature type="chain" id="PRO_5039211509" description="Peptidase S1 domain-containing protein" evidence="2">
    <location>
        <begin position="25"/>
        <end position="285"/>
    </location>
</feature>
<reference evidence="4 5" key="1">
    <citation type="submission" date="2015-07" db="EMBL/GenBank/DDBJ databases">
        <title>Complete genome sequence of Mycobacterium goodii X7B, a facultative thermophilic biodesulfurizing bacterium.</title>
        <authorList>
            <person name="Yu B."/>
            <person name="Li F."/>
            <person name="Xu P."/>
        </authorList>
    </citation>
    <scope>NUCLEOTIDE SEQUENCE [LARGE SCALE GENOMIC DNA]</scope>
    <source>
        <strain evidence="4 5">X7B</strain>
    </source>
</reference>
<accession>A0A0K0XBG2</accession>
<dbReference type="GO" id="GO:0004252">
    <property type="term" value="F:serine-type endopeptidase activity"/>
    <property type="evidence" value="ECO:0007669"/>
    <property type="project" value="InterPro"/>
</dbReference>
<evidence type="ECO:0000259" key="3">
    <source>
        <dbReference type="Pfam" id="PF00089"/>
    </source>
</evidence>
<dbReference type="STRING" id="134601.AFA91_25765"/>
<dbReference type="Pfam" id="PF00089">
    <property type="entry name" value="Trypsin"/>
    <property type="match status" value="1"/>
</dbReference>
<dbReference type="InterPro" id="IPR018114">
    <property type="entry name" value="TRYPSIN_HIS"/>
</dbReference>
<dbReference type="Gene3D" id="2.40.10.10">
    <property type="entry name" value="Trypsin-like serine proteases"/>
    <property type="match status" value="2"/>
</dbReference>
<evidence type="ECO:0000313" key="5">
    <source>
        <dbReference type="Proteomes" id="UP000062255"/>
    </source>
</evidence>
<dbReference type="PROSITE" id="PS51257">
    <property type="entry name" value="PROKAR_LIPOPROTEIN"/>
    <property type="match status" value="1"/>
</dbReference>
<dbReference type="InterPro" id="IPR043504">
    <property type="entry name" value="Peptidase_S1_PA_chymotrypsin"/>
</dbReference>
<proteinExistence type="predicted"/>
<keyword evidence="2" id="KW-0732">Signal</keyword>
<dbReference type="PROSITE" id="PS00134">
    <property type="entry name" value="TRYPSIN_HIS"/>
    <property type="match status" value="1"/>
</dbReference>
<dbReference type="AlphaFoldDB" id="A0A0K0XBG2"/>
<evidence type="ECO:0000256" key="1">
    <source>
        <dbReference type="SAM" id="MobiDB-lite"/>
    </source>
</evidence>
<name>A0A0K0XBG2_MYCGD</name>
<dbReference type="InterPro" id="IPR001254">
    <property type="entry name" value="Trypsin_dom"/>
</dbReference>
<evidence type="ECO:0000256" key="2">
    <source>
        <dbReference type="SAM" id="SignalP"/>
    </source>
</evidence>
<evidence type="ECO:0000313" key="4">
    <source>
        <dbReference type="EMBL" id="AKS34735.1"/>
    </source>
</evidence>
<feature type="domain" description="Peptidase S1" evidence="3">
    <location>
        <begin position="78"/>
        <end position="242"/>
    </location>
</feature>
<organism evidence="4 5">
    <name type="scientific">Mycolicibacterium goodii</name>
    <name type="common">Mycobacterium goodii</name>
    <dbReference type="NCBI Taxonomy" id="134601"/>
    <lineage>
        <taxon>Bacteria</taxon>
        <taxon>Bacillati</taxon>
        <taxon>Actinomycetota</taxon>
        <taxon>Actinomycetes</taxon>
        <taxon>Mycobacteriales</taxon>
        <taxon>Mycobacteriaceae</taxon>
        <taxon>Mycolicibacterium</taxon>
    </lineage>
</organism>